<name>A0A074Z913_OPIVI</name>
<protein>
    <recommendedName>
        <fullName evidence="3">Endonuclease/exonuclease/phosphatase domain-containing protein</fullName>
    </recommendedName>
</protein>
<evidence type="ECO:0000313" key="1">
    <source>
        <dbReference type="EMBL" id="KER19715.1"/>
    </source>
</evidence>
<proteinExistence type="predicted"/>
<dbReference type="InterPro" id="IPR036691">
    <property type="entry name" value="Endo/exonu/phosph_ase_sf"/>
</dbReference>
<sequence length="724" mass="82062">MNMYLYKIVVLEVIVDMLSEKINSSCNWSRCVSKPQEALYDCFIPFGNRRQCSSYECTERFELTTFRLATENWAILPQATDLQSDKPSFIQDMMPPILQSPNSYQRSRQNNRQRFTRYTNAQNGVENSCTALLIYSVGGYNLLEILTRSGCDIGNRHLANTGSPLDAELAGVPNSWPISCGLGLSNVAAPKDVRYGGIPAAGGAGVGIALSHRAEVSLLDWIPVDSRLCAVHLAKSVKESHKRKVDGCLFIVSVYAPTDCSSDAVKDSFYDALNALLRRAKSSDIVMVAGDMSRHGLDSLRTDSGERLLQLRANRRLFLCSTNFRNSRSRLATWCPPTTGRPQTQIDHVAISYRWRGSITDCRSFWNTFVDSDHALVRSRFSLRFPGSRKVRTNRMATERLADPDVRRTYKNRLLESLPSAPPSDVNSYWDEIATSLHSAGNFACGTTHPGALKHWISDRMVALLKSRRNIPTGPEHNPMRRAIRRQVKLIRATGPRKPPVSESIKHQDGTTISNKEERLDRWAEYFEQQMSGPPAGTHLWLTGEVEPWTVSIEPPTASEFTTNICSLKRHRAPGPDNLPPALLRMPNHRLPKRVMFSMPNSEWRKQRGGQPLTWQRSMKEITKRLGAVSATRRMGWEPRDPHCARKLSTRLLKSLRQPTALLGAHQIFIDSNHSLLKSKQMLPKQLHTFRNRSPFSRDARRIYKKKTYYWHASPSAAITFWKF</sequence>
<reference evidence="1 2" key="1">
    <citation type="submission" date="2013-11" db="EMBL/GenBank/DDBJ databases">
        <title>Opisthorchis viverrini - life in the bile duct.</title>
        <authorList>
            <person name="Young N.D."/>
            <person name="Nagarajan N."/>
            <person name="Lin S.J."/>
            <person name="Korhonen P.K."/>
            <person name="Jex A.R."/>
            <person name="Hall R.S."/>
            <person name="Safavi-Hemami H."/>
            <person name="Kaewkong W."/>
            <person name="Bertrand D."/>
            <person name="Gao S."/>
            <person name="Seet Q."/>
            <person name="Wongkham S."/>
            <person name="Teh B.T."/>
            <person name="Wongkham C."/>
            <person name="Intapan P.M."/>
            <person name="Maleewong W."/>
            <person name="Yang X."/>
            <person name="Hu M."/>
            <person name="Wang Z."/>
            <person name="Hofmann A."/>
            <person name="Sternberg P.W."/>
            <person name="Tan P."/>
            <person name="Wang J."/>
            <person name="Gasser R.B."/>
        </authorList>
    </citation>
    <scope>NUCLEOTIDE SEQUENCE [LARGE SCALE GENOMIC DNA]</scope>
</reference>
<accession>A0A074Z913</accession>
<evidence type="ECO:0008006" key="3">
    <source>
        <dbReference type="Google" id="ProtNLM"/>
    </source>
</evidence>
<dbReference type="OrthoDB" id="6242193at2759"/>
<dbReference type="KEGG" id="ovi:T265_11584"/>
<dbReference type="RefSeq" id="XP_009176537.1">
    <property type="nucleotide sequence ID" value="XM_009178273.1"/>
</dbReference>
<keyword evidence="2" id="KW-1185">Reference proteome</keyword>
<evidence type="ECO:0000313" key="2">
    <source>
        <dbReference type="Proteomes" id="UP000054324"/>
    </source>
</evidence>
<dbReference type="AlphaFoldDB" id="A0A074Z913"/>
<dbReference type="Proteomes" id="UP000054324">
    <property type="component" value="Unassembled WGS sequence"/>
</dbReference>
<organism evidence="1 2">
    <name type="scientific">Opisthorchis viverrini</name>
    <name type="common">Southeast Asian liver fluke</name>
    <dbReference type="NCBI Taxonomy" id="6198"/>
    <lineage>
        <taxon>Eukaryota</taxon>
        <taxon>Metazoa</taxon>
        <taxon>Spiralia</taxon>
        <taxon>Lophotrochozoa</taxon>
        <taxon>Platyhelminthes</taxon>
        <taxon>Trematoda</taxon>
        <taxon>Digenea</taxon>
        <taxon>Opisthorchiida</taxon>
        <taxon>Opisthorchiata</taxon>
        <taxon>Opisthorchiidae</taxon>
        <taxon>Opisthorchis</taxon>
    </lineage>
</organism>
<dbReference type="GeneID" id="20325752"/>
<gene>
    <name evidence="1" type="ORF">T265_11584</name>
</gene>
<dbReference type="Gene3D" id="3.60.10.10">
    <property type="entry name" value="Endonuclease/exonuclease/phosphatase"/>
    <property type="match status" value="1"/>
</dbReference>
<dbReference type="STRING" id="6198.A0A074Z913"/>
<dbReference type="EMBL" id="KL597150">
    <property type="protein sequence ID" value="KER19715.1"/>
    <property type="molecule type" value="Genomic_DNA"/>
</dbReference>
<dbReference type="SUPFAM" id="SSF56219">
    <property type="entry name" value="DNase I-like"/>
    <property type="match status" value="1"/>
</dbReference>
<dbReference type="CTD" id="20325752"/>